<proteinExistence type="predicted"/>
<feature type="transmembrane region" description="Helical" evidence="10">
    <location>
        <begin position="318"/>
        <end position="338"/>
    </location>
</feature>
<evidence type="ECO:0000256" key="10">
    <source>
        <dbReference type="SAM" id="Phobius"/>
    </source>
</evidence>
<dbReference type="InterPro" id="IPR014743">
    <property type="entry name" value="Cl-channel_core"/>
</dbReference>
<feature type="transmembrane region" description="Helical" evidence="10">
    <location>
        <begin position="205"/>
        <end position="228"/>
    </location>
</feature>
<dbReference type="GO" id="GO:0005254">
    <property type="term" value="F:chloride channel activity"/>
    <property type="evidence" value="ECO:0007669"/>
    <property type="project" value="UniProtKB-KW"/>
</dbReference>
<evidence type="ECO:0000256" key="3">
    <source>
        <dbReference type="ARBA" id="ARBA00022692"/>
    </source>
</evidence>
<dbReference type="InterPro" id="IPR050368">
    <property type="entry name" value="ClC-type_chloride_channel"/>
</dbReference>
<feature type="transmembrane region" description="Helical" evidence="10">
    <location>
        <begin position="248"/>
        <end position="268"/>
    </location>
</feature>
<dbReference type="OrthoDB" id="9767361at2"/>
<evidence type="ECO:0000256" key="8">
    <source>
        <dbReference type="ARBA" id="ARBA00023214"/>
    </source>
</evidence>
<organism evidence="11 12">
    <name type="scientific">Marinimicrobium koreense</name>
    <dbReference type="NCBI Taxonomy" id="306545"/>
    <lineage>
        <taxon>Bacteria</taxon>
        <taxon>Pseudomonadati</taxon>
        <taxon>Pseudomonadota</taxon>
        <taxon>Gammaproteobacteria</taxon>
        <taxon>Cellvibrionales</taxon>
        <taxon>Cellvibrionaceae</taxon>
        <taxon>Marinimicrobium</taxon>
    </lineage>
</organism>
<comment type="caution">
    <text evidence="11">The sequence shown here is derived from an EMBL/GenBank/DDBJ whole genome shotgun (WGS) entry which is preliminary data.</text>
</comment>
<dbReference type="SUPFAM" id="SSF81340">
    <property type="entry name" value="Clc chloride channel"/>
    <property type="match status" value="1"/>
</dbReference>
<comment type="subcellular location">
    <subcellularLocation>
        <location evidence="1">Membrane</location>
        <topology evidence="1">Multi-pass membrane protein</topology>
    </subcellularLocation>
</comment>
<dbReference type="PRINTS" id="PR00762">
    <property type="entry name" value="CLCHANNEL"/>
</dbReference>
<evidence type="ECO:0000256" key="6">
    <source>
        <dbReference type="ARBA" id="ARBA00023136"/>
    </source>
</evidence>
<feature type="transmembrane region" description="Helical" evidence="10">
    <location>
        <begin position="408"/>
        <end position="428"/>
    </location>
</feature>
<dbReference type="Proteomes" id="UP000273643">
    <property type="component" value="Unassembled WGS sequence"/>
</dbReference>
<dbReference type="CDD" id="cd00400">
    <property type="entry name" value="Voltage_gated_ClC"/>
    <property type="match status" value="1"/>
</dbReference>
<evidence type="ECO:0000313" key="11">
    <source>
        <dbReference type="EMBL" id="ROQ18312.1"/>
    </source>
</evidence>
<dbReference type="Pfam" id="PF00654">
    <property type="entry name" value="Voltage_CLC"/>
    <property type="match status" value="1"/>
</dbReference>
<feature type="transmembrane region" description="Helical" evidence="10">
    <location>
        <begin position="119"/>
        <end position="138"/>
    </location>
</feature>
<feature type="transmembrane region" description="Helical" evidence="10">
    <location>
        <begin position="350"/>
        <end position="371"/>
    </location>
</feature>
<dbReference type="EMBL" id="RJUK01000002">
    <property type="protein sequence ID" value="ROQ18312.1"/>
    <property type="molecule type" value="Genomic_DNA"/>
</dbReference>
<keyword evidence="12" id="KW-1185">Reference proteome</keyword>
<keyword evidence="9" id="KW-0407">Ion channel</keyword>
<keyword evidence="2" id="KW-0813">Transport</keyword>
<feature type="transmembrane region" description="Helical" evidence="10">
    <location>
        <begin position="77"/>
        <end position="98"/>
    </location>
</feature>
<feature type="transmembrane region" description="Helical" evidence="10">
    <location>
        <begin position="377"/>
        <end position="401"/>
    </location>
</feature>
<evidence type="ECO:0000256" key="2">
    <source>
        <dbReference type="ARBA" id="ARBA00022448"/>
    </source>
</evidence>
<keyword evidence="8" id="KW-0868">Chloride</keyword>
<sequence length="590" mass="62712">MPTEPPPFERLRQRRRQAAERWRNRLAHVDALPQLTLLGLASGILAGSVIIGFRLLVEGSLGHLLPGHGENFEGLPALFRFLLPLAGALGLLALLYAVRAPSRATGVGHVLDRLHNHQGYLSFRNAGVQFIGGALALLSGHSAGREGPAVHLGAASASKLGQWLHLPNNSLRPLVACGVAAAIAASFNTPMAGVIFAMEVVLMEYTIAGFIPVILAAVAGTTLTQLAFGPDIVFMDGQQLTGHLSELPIMAAMGIIIALAAATYIKLHSGCARHTSRWPLWLRIPLAGLVAGLGGLWIPEVMGMGYDTIDGALTGELIGPSLALVLIAKLVITALVLGLGVPGGVIGPSLVMGACLGGAAGYFAAMLPVTVSEPGVYAIVGMSAMMAAVINAPLAAIIAILELTYNPGILFPGMLVVVVASLSTRWLFRCDGLFSTLLEQEGKSNRPKLMQQLLSRTGVRSLMSRRFSLAPREITQREARELLKLKPEWIVLQDKNLLLEPASLAQHLETLEAVPDRASAPDEHEASEHLDLLAIPARRVEMIAISPLANLYEAWQALNQSQVDALYIPAPGGGITGLVTREQLESYYRL</sequence>
<evidence type="ECO:0000256" key="9">
    <source>
        <dbReference type="ARBA" id="ARBA00023303"/>
    </source>
</evidence>
<feature type="transmembrane region" description="Helical" evidence="10">
    <location>
        <begin position="173"/>
        <end position="198"/>
    </location>
</feature>
<dbReference type="GO" id="GO:0034707">
    <property type="term" value="C:chloride channel complex"/>
    <property type="evidence" value="ECO:0007669"/>
    <property type="project" value="UniProtKB-KW"/>
</dbReference>
<dbReference type="PANTHER" id="PTHR43427">
    <property type="entry name" value="CHLORIDE CHANNEL PROTEIN CLC-E"/>
    <property type="match status" value="1"/>
</dbReference>
<keyword evidence="7" id="KW-0869">Chloride channel</keyword>
<protein>
    <submittedName>
        <fullName evidence="11">H+/Cl-antiporter ClcA</fullName>
    </submittedName>
</protein>
<accession>A0A3N1NHZ5</accession>
<keyword evidence="5" id="KW-0406">Ion transport</keyword>
<dbReference type="AlphaFoldDB" id="A0A3N1NHZ5"/>
<evidence type="ECO:0000256" key="4">
    <source>
        <dbReference type="ARBA" id="ARBA00022989"/>
    </source>
</evidence>
<feature type="transmembrane region" description="Helical" evidence="10">
    <location>
        <begin position="35"/>
        <end position="57"/>
    </location>
</feature>
<keyword evidence="6 10" id="KW-0472">Membrane</keyword>
<name>A0A3N1NHZ5_9GAMM</name>
<evidence type="ECO:0000313" key="12">
    <source>
        <dbReference type="Proteomes" id="UP000273643"/>
    </source>
</evidence>
<keyword evidence="4 10" id="KW-1133">Transmembrane helix</keyword>
<dbReference type="RefSeq" id="WP_123638959.1">
    <property type="nucleotide sequence ID" value="NZ_RJUK01000002.1"/>
</dbReference>
<evidence type="ECO:0000256" key="5">
    <source>
        <dbReference type="ARBA" id="ARBA00023065"/>
    </source>
</evidence>
<feature type="transmembrane region" description="Helical" evidence="10">
    <location>
        <begin position="280"/>
        <end position="298"/>
    </location>
</feature>
<reference evidence="11 12" key="1">
    <citation type="submission" date="2018-11" db="EMBL/GenBank/DDBJ databases">
        <title>Genomic Encyclopedia of Type Strains, Phase IV (KMG-IV): sequencing the most valuable type-strain genomes for metagenomic binning, comparative biology and taxonomic classification.</title>
        <authorList>
            <person name="Goeker M."/>
        </authorList>
    </citation>
    <scope>NUCLEOTIDE SEQUENCE [LARGE SCALE GENOMIC DNA]</scope>
    <source>
        <strain evidence="11 12">DSM 16974</strain>
    </source>
</reference>
<dbReference type="PANTHER" id="PTHR43427:SF6">
    <property type="entry name" value="CHLORIDE CHANNEL PROTEIN CLC-E"/>
    <property type="match status" value="1"/>
</dbReference>
<dbReference type="Gene3D" id="1.10.3080.10">
    <property type="entry name" value="Clc chloride channel"/>
    <property type="match status" value="1"/>
</dbReference>
<evidence type="ECO:0000256" key="1">
    <source>
        <dbReference type="ARBA" id="ARBA00004141"/>
    </source>
</evidence>
<evidence type="ECO:0000256" key="7">
    <source>
        <dbReference type="ARBA" id="ARBA00023173"/>
    </source>
</evidence>
<gene>
    <name evidence="11" type="ORF">EDC38_2534</name>
</gene>
<dbReference type="InterPro" id="IPR001807">
    <property type="entry name" value="ClC"/>
</dbReference>
<keyword evidence="3 10" id="KW-0812">Transmembrane</keyword>